<gene>
    <name evidence="7" type="ORF">GCM10023187_28470</name>
</gene>
<feature type="domain" description="Outer membrane protein beta-barrel" evidence="6">
    <location>
        <begin position="459"/>
        <end position="867"/>
    </location>
</feature>
<dbReference type="Gene3D" id="2.40.170.20">
    <property type="entry name" value="TonB-dependent receptor, beta-barrel domain"/>
    <property type="match status" value="1"/>
</dbReference>
<reference evidence="8" key="1">
    <citation type="journal article" date="2019" name="Int. J. Syst. Evol. Microbiol.">
        <title>The Global Catalogue of Microorganisms (GCM) 10K type strain sequencing project: providing services to taxonomists for standard genome sequencing and annotation.</title>
        <authorList>
            <consortium name="The Broad Institute Genomics Platform"/>
            <consortium name="The Broad Institute Genome Sequencing Center for Infectious Disease"/>
            <person name="Wu L."/>
            <person name="Ma J."/>
        </authorList>
    </citation>
    <scope>NUCLEOTIDE SEQUENCE [LARGE SCALE GENOMIC DNA]</scope>
    <source>
        <strain evidence="8">JCM 17925</strain>
    </source>
</reference>
<sequence length="896" mass="101640">MKIPNYLSLIPVLVLLVVGTVRAQEIRTEPADTTQRVSPPPIRPDTTQLNSADRLDTIQTRPAPAIESAIGIPQSPTTPQPTALPERRPASEGAESTARIGRVAGRLMATQNGKNQPVEFASIGVFRSRDSSTVAGTLTDERGYFQLEGLPPGNYYILIQSLGFEAKRLPSVAISFQDPEVDLGNVVMNESVRQLQEVVVQGQKQLMDYSLDRKIVNVDQLPTTLGGTAVDILQNVPSVTVDVDGTLSLRGSSNVIVLINGKPSGLTGLDRQAVLEQVPASNIERIEVITNPSARYDADGGGGIINIVLKKERAPGLNGNVQVNVGTRDKYNASVNLNYRVNKLNLFGSYNFRDERRFSYRDSDRQNFFAGDSTSFLVQRNDGVRNRVNNNLRIGFDYSLTPRDNISASVLYRPEYSRNTQIETFNTLDANRALLGRIIRNTAEREPETGFDYNVGYRRTFPKKGRELNIDGTLTNRLGTEYTDYTQSLQLPEFLITPNLRANQQRSTNQSDNRIGILQLDFVEPLKKKKRLETGLKYTYRRLGADYVFEDFLDGSWRLNQNISNNFIYNEQTSAAYVNFSDEVKKFSYQVGLRTEYTAIETDQRTTGQRNRRDYIYLFPSAFINYNFSDAQKMQVNYTRRINRPWVRALNPFIDLTDPLNISFGNPMLNPELVNSYELSHLWYGKTTSLTSTLFFRQTTNDVTRYRTLREDGVTETTYLNLNRSQNYGLEVVVTQELLRWWKVNGNFSFFQSTIQPGPGIPNLLTRTNRSWTTRLNSTLSPWKGTDLQLTLNYRSPFIVAQGTIQGFFNVDFGLKQDVLKGRGSINFRVSDIFNTLQFRINSFGPNFESYTVAKRESRIAFIGFSYRLSKQVTRERERQRRNRDEGSDSAGDSEF</sequence>
<evidence type="ECO:0000259" key="5">
    <source>
        <dbReference type="Pfam" id="PF07715"/>
    </source>
</evidence>
<proteinExistence type="predicted"/>
<dbReference type="InterPro" id="IPR041700">
    <property type="entry name" value="OMP_b-brl_3"/>
</dbReference>
<dbReference type="Gene3D" id="2.170.130.10">
    <property type="entry name" value="TonB-dependent receptor, plug domain"/>
    <property type="match status" value="1"/>
</dbReference>
<dbReference type="Proteomes" id="UP001500936">
    <property type="component" value="Unassembled WGS sequence"/>
</dbReference>
<accession>A0ABP8KIR5</accession>
<evidence type="ECO:0000256" key="4">
    <source>
        <dbReference type="SAM" id="MobiDB-lite"/>
    </source>
</evidence>
<feature type="domain" description="TonB-dependent receptor plug" evidence="5">
    <location>
        <begin position="212"/>
        <end position="304"/>
    </location>
</feature>
<dbReference type="Pfam" id="PF13620">
    <property type="entry name" value="CarboxypepD_reg"/>
    <property type="match status" value="1"/>
</dbReference>
<comment type="caution">
    <text evidence="7">The sequence shown here is derived from an EMBL/GenBank/DDBJ whole genome shotgun (WGS) entry which is preliminary data.</text>
</comment>
<dbReference type="SUPFAM" id="SSF49464">
    <property type="entry name" value="Carboxypeptidase regulatory domain-like"/>
    <property type="match status" value="1"/>
</dbReference>
<evidence type="ECO:0000313" key="7">
    <source>
        <dbReference type="EMBL" id="GAA4407618.1"/>
    </source>
</evidence>
<dbReference type="InterPro" id="IPR036942">
    <property type="entry name" value="Beta-barrel_TonB_sf"/>
</dbReference>
<keyword evidence="2" id="KW-0472">Membrane</keyword>
<dbReference type="InterPro" id="IPR012910">
    <property type="entry name" value="Plug_dom"/>
</dbReference>
<evidence type="ECO:0000313" key="8">
    <source>
        <dbReference type="Proteomes" id="UP001500936"/>
    </source>
</evidence>
<dbReference type="SUPFAM" id="SSF56935">
    <property type="entry name" value="Porins"/>
    <property type="match status" value="1"/>
</dbReference>
<comment type="subcellular location">
    <subcellularLocation>
        <location evidence="1">Cell outer membrane</location>
    </subcellularLocation>
</comment>
<keyword evidence="8" id="KW-1185">Reference proteome</keyword>
<dbReference type="Pfam" id="PF07715">
    <property type="entry name" value="Plug"/>
    <property type="match status" value="1"/>
</dbReference>
<dbReference type="RefSeq" id="WP_345268219.1">
    <property type="nucleotide sequence ID" value="NZ_BAABHB010000005.1"/>
</dbReference>
<feature type="region of interest" description="Disordered" evidence="4">
    <location>
        <begin position="874"/>
        <end position="896"/>
    </location>
</feature>
<name>A0ABP8KIR5_9BACT</name>
<dbReference type="Pfam" id="PF14905">
    <property type="entry name" value="OMP_b-brl_3"/>
    <property type="match status" value="1"/>
</dbReference>
<dbReference type="Gene3D" id="2.60.40.1120">
    <property type="entry name" value="Carboxypeptidase-like, regulatory domain"/>
    <property type="match status" value="1"/>
</dbReference>
<evidence type="ECO:0000256" key="1">
    <source>
        <dbReference type="ARBA" id="ARBA00004442"/>
    </source>
</evidence>
<dbReference type="PANTHER" id="PTHR40980:SF4">
    <property type="entry name" value="TONB-DEPENDENT RECEPTOR-LIKE BETA-BARREL DOMAIN-CONTAINING PROTEIN"/>
    <property type="match status" value="1"/>
</dbReference>
<organism evidence="7 8">
    <name type="scientific">Nibrella viscosa</name>
    <dbReference type="NCBI Taxonomy" id="1084524"/>
    <lineage>
        <taxon>Bacteria</taxon>
        <taxon>Pseudomonadati</taxon>
        <taxon>Bacteroidota</taxon>
        <taxon>Cytophagia</taxon>
        <taxon>Cytophagales</taxon>
        <taxon>Spirosomataceae</taxon>
        <taxon>Nibrella</taxon>
    </lineage>
</organism>
<protein>
    <submittedName>
        <fullName evidence="7">Outer membrane beta-barrel family protein</fullName>
    </submittedName>
</protein>
<dbReference type="EMBL" id="BAABHB010000005">
    <property type="protein sequence ID" value="GAA4407618.1"/>
    <property type="molecule type" value="Genomic_DNA"/>
</dbReference>
<feature type="region of interest" description="Disordered" evidence="4">
    <location>
        <begin position="69"/>
        <end position="96"/>
    </location>
</feature>
<dbReference type="PANTHER" id="PTHR40980">
    <property type="entry name" value="PLUG DOMAIN-CONTAINING PROTEIN"/>
    <property type="match status" value="1"/>
</dbReference>
<dbReference type="InterPro" id="IPR037066">
    <property type="entry name" value="Plug_dom_sf"/>
</dbReference>
<keyword evidence="3" id="KW-0998">Cell outer membrane</keyword>
<evidence type="ECO:0000256" key="2">
    <source>
        <dbReference type="ARBA" id="ARBA00023136"/>
    </source>
</evidence>
<dbReference type="InterPro" id="IPR008969">
    <property type="entry name" value="CarboxyPept-like_regulatory"/>
</dbReference>
<feature type="region of interest" description="Disordered" evidence="4">
    <location>
        <begin position="29"/>
        <end position="49"/>
    </location>
</feature>
<feature type="compositionally biased region" description="Basic and acidic residues" evidence="4">
    <location>
        <begin position="874"/>
        <end position="887"/>
    </location>
</feature>
<evidence type="ECO:0000256" key="3">
    <source>
        <dbReference type="ARBA" id="ARBA00023237"/>
    </source>
</evidence>
<evidence type="ECO:0000259" key="6">
    <source>
        <dbReference type="Pfam" id="PF14905"/>
    </source>
</evidence>